<dbReference type="Pfam" id="PF13689">
    <property type="entry name" value="DUF4154"/>
    <property type="match status" value="1"/>
</dbReference>
<dbReference type="RefSeq" id="WP_128914443.1">
    <property type="nucleotide sequence ID" value="NZ_RDSM01000003.1"/>
</dbReference>
<name>A0A4Q0SUJ0_9BACT</name>
<reference evidence="1 2" key="1">
    <citation type="submission" date="2018-11" db="EMBL/GenBank/DDBJ databases">
        <authorList>
            <person name="Mardanov A.V."/>
            <person name="Ravin N.V."/>
            <person name="Dedysh S.N."/>
        </authorList>
    </citation>
    <scope>NUCLEOTIDE SEQUENCE [LARGE SCALE GENOMIC DNA]</scope>
    <source>
        <strain evidence="1 2">AF10</strain>
    </source>
</reference>
<dbReference type="InterPro" id="IPR025293">
    <property type="entry name" value="YfiR/HmsC-like"/>
</dbReference>
<keyword evidence="1" id="KW-0472">Membrane</keyword>
<sequence length="194" mass="20879">MTRKKLHRAIGRLPTTCEAGRILLLLGVALLSAERAIAQKASADEYEIRAAMIFNLTKFIDWPSWKLDGAHPEFDVCLLGSDPIGTNIDALMQGKTVQSKPVVVKHLTSIDNATACHILYESAGSRKGVAHALGELEKSAVLTVSEKSNSDNPAQVMGLPTSEDHVHIEVNLGAAQRSGLTISSRLLHLATVTH</sequence>
<organism evidence="1 2">
    <name type="scientific">Granulicella sibirica</name>
    <dbReference type="NCBI Taxonomy" id="2479048"/>
    <lineage>
        <taxon>Bacteria</taxon>
        <taxon>Pseudomonadati</taxon>
        <taxon>Acidobacteriota</taxon>
        <taxon>Terriglobia</taxon>
        <taxon>Terriglobales</taxon>
        <taxon>Acidobacteriaceae</taxon>
        <taxon>Granulicella</taxon>
    </lineage>
</organism>
<evidence type="ECO:0000313" key="2">
    <source>
        <dbReference type="Proteomes" id="UP000289437"/>
    </source>
</evidence>
<accession>A0A4Q0SUJ0</accession>
<keyword evidence="1" id="KW-0812">Transmembrane</keyword>
<comment type="caution">
    <text evidence="1">The sequence shown here is derived from an EMBL/GenBank/DDBJ whole genome shotgun (WGS) entry which is preliminary data.</text>
</comment>
<keyword evidence="2" id="KW-1185">Reference proteome</keyword>
<dbReference type="OrthoDB" id="129430at2"/>
<gene>
    <name evidence="1" type="ORF">GRAN_3799</name>
</gene>
<dbReference type="Proteomes" id="UP000289437">
    <property type="component" value="Unassembled WGS sequence"/>
</dbReference>
<reference evidence="2" key="2">
    <citation type="submission" date="2019-02" db="EMBL/GenBank/DDBJ databases">
        <title>Granulicella sibirica sp. nov., a psychrotolerant acidobacterium isolated from an organic soil layer in forested tundra, West Siberia.</title>
        <authorList>
            <person name="Oshkin I.Y."/>
            <person name="Kulichevskaya I.S."/>
            <person name="Rijpstra W.I.C."/>
            <person name="Sinninghe Damste J.S."/>
            <person name="Rakitin A.L."/>
            <person name="Ravin N.V."/>
            <person name="Dedysh S.N."/>
        </authorList>
    </citation>
    <scope>NUCLEOTIDE SEQUENCE [LARGE SCALE GENOMIC DNA]</scope>
    <source>
        <strain evidence="2">AF10</strain>
    </source>
</reference>
<protein>
    <submittedName>
        <fullName evidence="1">Putative transmembrane protein</fullName>
    </submittedName>
</protein>
<proteinExistence type="predicted"/>
<dbReference type="EMBL" id="RDSM01000003">
    <property type="protein sequence ID" value="RXH54695.1"/>
    <property type="molecule type" value="Genomic_DNA"/>
</dbReference>
<dbReference type="AlphaFoldDB" id="A0A4Q0SUJ0"/>
<evidence type="ECO:0000313" key="1">
    <source>
        <dbReference type="EMBL" id="RXH54695.1"/>
    </source>
</evidence>